<name>A0ABV0PRH0_9TELE</name>
<keyword evidence="3" id="KW-1185">Reference proteome</keyword>
<evidence type="ECO:0000256" key="1">
    <source>
        <dbReference type="SAM" id="SignalP"/>
    </source>
</evidence>
<comment type="caution">
    <text evidence="2">The sequence shown here is derived from an EMBL/GenBank/DDBJ whole genome shotgun (WGS) entry which is preliminary data.</text>
</comment>
<dbReference type="Proteomes" id="UP001476798">
    <property type="component" value="Unassembled WGS sequence"/>
</dbReference>
<accession>A0ABV0PRH0</accession>
<evidence type="ECO:0000313" key="3">
    <source>
        <dbReference type="Proteomes" id="UP001476798"/>
    </source>
</evidence>
<proteinExistence type="predicted"/>
<evidence type="ECO:0000313" key="2">
    <source>
        <dbReference type="EMBL" id="MEQ2186100.1"/>
    </source>
</evidence>
<sequence>MWSASRLNFCPLLFSLSSLPLGSILQKQGTAFHFYVEESPIFMPPNKEDSYYANQPLECIAEIESRPSIHFLQQHKSCCLSSTVVKTAVEFKILLLTYKALNDLAPSYIRDLIGPY</sequence>
<protein>
    <submittedName>
        <fullName evidence="2">Uncharacterized protein</fullName>
    </submittedName>
</protein>
<keyword evidence="1" id="KW-0732">Signal</keyword>
<dbReference type="EMBL" id="JAHRIO010082877">
    <property type="protein sequence ID" value="MEQ2186100.1"/>
    <property type="molecule type" value="Genomic_DNA"/>
</dbReference>
<gene>
    <name evidence="2" type="ORF">GOODEAATRI_025133</name>
</gene>
<organism evidence="2 3">
    <name type="scientific">Goodea atripinnis</name>
    <dbReference type="NCBI Taxonomy" id="208336"/>
    <lineage>
        <taxon>Eukaryota</taxon>
        <taxon>Metazoa</taxon>
        <taxon>Chordata</taxon>
        <taxon>Craniata</taxon>
        <taxon>Vertebrata</taxon>
        <taxon>Euteleostomi</taxon>
        <taxon>Actinopterygii</taxon>
        <taxon>Neopterygii</taxon>
        <taxon>Teleostei</taxon>
        <taxon>Neoteleostei</taxon>
        <taxon>Acanthomorphata</taxon>
        <taxon>Ovalentaria</taxon>
        <taxon>Atherinomorphae</taxon>
        <taxon>Cyprinodontiformes</taxon>
        <taxon>Goodeidae</taxon>
        <taxon>Goodea</taxon>
    </lineage>
</organism>
<reference evidence="2 3" key="1">
    <citation type="submission" date="2021-06" db="EMBL/GenBank/DDBJ databases">
        <authorList>
            <person name="Palmer J.M."/>
        </authorList>
    </citation>
    <scope>NUCLEOTIDE SEQUENCE [LARGE SCALE GENOMIC DNA]</scope>
    <source>
        <strain evidence="2 3">GA_2019</strain>
        <tissue evidence="2">Muscle</tissue>
    </source>
</reference>
<feature type="signal peptide" evidence="1">
    <location>
        <begin position="1"/>
        <end position="24"/>
    </location>
</feature>
<feature type="chain" id="PRO_5045374413" evidence="1">
    <location>
        <begin position="25"/>
        <end position="116"/>
    </location>
</feature>